<dbReference type="GeneID" id="118431717"/>
<accession>A0A9J7MCS5</accession>
<dbReference type="InterPro" id="IPR000082">
    <property type="entry name" value="SEA_dom"/>
</dbReference>
<evidence type="ECO:0000259" key="1">
    <source>
        <dbReference type="PROSITE" id="PS50024"/>
    </source>
</evidence>
<evidence type="ECO:0000313" key="3">
    <source>
        <dbReference type="RefSeq" id="XP_035698877.1"/>
    </source>
</evidence>
<reference evidence="2" key="1">
    <citation type="journal article" date="2020" name="Nat. Ecol. Evol.">
        <title>Deeply conserved synteny resolves early events in vertebrate evolution.</title>
        <authorList>
            <person name="Simakov O."/>
            <person name="Marletaz F."/>
            <person name="Yue J.X."/>
            <person name="O'Connell B."/>
            <person name="Jenkins J."/>
            <person name="Brandt A."/>
            <person name="Calef R."/>
            <person name="Tung C.H."/>
            <person name="Huang T.K."/>
            <person name="Schmutz J."/>
            <person name="Satoh N."/>
            <person name="Yu J.K."/>
            <person name="Putnam N.H."/>
            <person name="Green R.E."/>
            <person name="Rokhsar D.S."/>
        </authorList>
    </citation>
    <scope>NUCLEOTIDE SEQUENCE [LARGE SCALE GENOMIC DNA]</scope>
    <source>
        <strain evidence="2">S238N-H82</strain>
    </source>
</reference>
<dbReference type="KEGG" id="bfo:118431717"/>
<dbReference type="AlphaFoldDB" id="A0A9J7MCS5"/>
<reference evidence="3" key="2">
    <citation type="submission" date="2025-08" db="UniProtKB">
        <authorList>
            <consortium name="RefSeq"/>
        </authorList>
    </citation>
    <scope>IDENTIFICATION</scope>
    <source>
        <strain evidence="3">S238N-H82</strain>
        <tissue evidence="3">Testes</tissue>
    </source>
</reference>
<dbReference type="OrthoDB" id="9947814at2759"/>
<organism evidence="2 3">
    <name type="scientific">Branchiostoma floridae</name>
    <name type="common">Florida lancelet</name>
    <name type="synonym">Amphioxus</name>
    <dbReference type="NCBI Taxonomy" id="7739"/>
    <lineage>
        <taxon>Eukaryota</taxon>
        <taxon>Metazoa</taxon>
        <taxon>Chordata</taxon>
        <taxon>Cephalochordata</taxon>
        <taxon>Leptocardii</taxon>
        <taxon>Amphioxiformes</taxon>
        <taxon>Branchiostomatidae</taxon>
        <taxon>Branchiostoma</taxon>
    </lineage>
</organism>
<feature type="domain" description="SEA" evidence="1">
    <location>
        <begin position="36"/>
        <end position="154"/>
    </location>
</feature>
<evidence type="ECO:0000313" key="2">
    <source>
        <dbReference type="Proteomes" id="UP000001554"/>
    </source>
</evidence>
<dbReference type="InterPro" id="IPR036364">
    <property type="entry name" value="SEA_dom_sf"/>
</dbReference>
<dbReference type="Proteomes" id="UP000001554">
    <property type="component" value="Chromosome 15"/>
</dbReference>
<keyword evidence="2" id="KW-1185">Reference proteome</keyword>
<dbReference type="SUPFAM" id="SSF82671">
    <property type="entry name" value="SEA domain"/>
    <property type="match status" value="1"/>
</dbReference>
<protein>
    <submittedName>
        <fullName evidence="3">Uncharacterized protein LOC118431717</fullName>
    </submittedName>
</protein>
<dbReference type="RefSeq" id="XP_035698877.1">
    <property type="nucleotide sequence ID" value="XM_035842984.1"/>
</dbReference>
<name>A0A9J7MCS5_BRAFL</name>
<dbReference type="Pfam" id="PF01390">
    <property type="entry name" value="SEA"/>
    <property type="match status" value="1"/>
</dbReference>
<gene>
    <name evidence="3" type="primary">LOC118431717</name>
</gene>
<dbReference type="Gene3D" id="3.30.70.960">
    <property type="entry name" value="SEA domain"/>
    <property type="match status" value="1"/>
</dbReference>
<proteinExistence type="predicted"/>
<dbReference type="SMART" id="SM00200">
    <property type="entry name" value="SEA"/>
    <property type="match status" value="1"/>
</dbReference>
<dbReference type="PROSITE" id="PS50024">
    <property type="entry name" value="SEA"/>
    <property type="match status" value="1"/>
</dbReference>
<sequence>MFTEDVKPQTTPGAFTKPSATFKSTVQQTQSSFVTAERPPTFFFEVTMVNIEFTEELNNPTSEEFTSLASQLTETIWLYLQESYLAEDIVSVVITRFRKGSVIADYEVNLRQDTVDVTDLQVRDVFLLALSNITSKNNSLGIQVDSLYVHFNYPTFPIGKYKGCLA</sequence>